<dbReference type="Pfam" id="PF13966">
    <property type="entry name" value="zf-RVT"/>
    <property type="match status" value="1"/>
</dbReference>
<reference evidence="2" key="2">
    <citation type="journal article" date="2024" name="Plant">
        <title>Genomic evolution and insights into agronomic trait innovations of Sesamum species.</title>
        <authorList>
            <person name="Miao H."/>
            <person name="Wang L."/>
            <person name="Qu L."/>
            <person name="Liu H."/>
            <person name="Sun Y."/>
            <person name="Le M."/>
            <person name="Wang Q."/>
            <person name="Wei S."/>
            <person name="Zheng Y."/>
            <person name="Lin W."/>
            <person name="Duan Y."/>
            <person name="Cao H."/>
            <person name="Xiong S."/>
            <person name="Wang X."/>
            <person name="Wei L."/>
            <person name="Li C."/>
            <person name="Ma Q."/>
            <person name="Ju M."/>
            <person name="Zhao R."/>
            <person name="Li G."/>
            <person name="Mu C."/>
            <person name="Tian Q."/>
            <person name="Mei H."/>
            <person name="Zhang T."/>
            <person name="Gao T."/>
            <person name="Zhang H."/>
        </authorList>
    </citation>
    <scope>NUCLEOTIDE SEQUENCE</scope>
    <source>
        <strain evidence="2">G02</strain>
    </source>
</reference>
<dbReference type="InterPro" id="IPR026960">
    <property type="entry name" value="RVT-Znf"/>
</dbReference>
<proteinExistence type="predicted"/>
<dbReference type="EMBL" id="JACGWJ010000963">
    <property type="protein sequence ID" value="KAL0286334.1"/>
    <property type="molecule type" value="Genomic_DNA"/>
</dbReference>
<accession>A0AAW2IVM4</accession>
<organism evidence="2">
    <name type="scientific">Sesamum radiatum</name>
    <name type="common">Black benniseed</name>
    <dbReference type="NCBI Taxonomy" id="300843"/>
    <lineage>
        <taxon>Eukaryota</taxon>
        <taxon>Viridiplantae</taxon>
        <taxon>Streptophyta</taxon>
        <taxon>Embryophyta</taxon>
        <taxon>Tracheophyta</taxon>
        <taxon>Spermatophyta</taxon>
        <taxon>Magnoliopsida</taxon>
        <taxon>eudicotyledons</taxon>
        <taxon>Gunneridae</taxon>
        <taxon>Pentapetalae</taxon>
        <taxon>asterids</taxon>
        <taxon>lamiids</taxon>
        <taxon>Lamiales</taxon>
        <taxon>Pedaliaceae</taxon>
        <taxon>Sesamum</taxon>
    </lineage>
</organism>
<gene>
    <name evidence="2" type="ORF">Sradi_7150100</name>
</gene>
<protein>
    <recommendedName>
        <fullName evidence="1">Reverse transcriptase zinc-binding domain-containing protein</fullName>
    </recommendedName>
</protein>
<comment type="caution">
    <text evidence="2">The sequence shown here is derived from an EMBL/GenBank/DDBJ whole genome shotgun (WGS) entry which is preliminary data.</text>
</comment>
<feature type="domain" description="Reverse transcriptase zinc-binding" evidence="1">
    <location>
        <begin position="46"/>
        <end position="125"/>
    </location>
</feature>
<name>A0AAW2IVM4_SESRA</name>
<dbReference type="AlphaFoldDB" id="A0AAW2IVM4"/>
<evidence type="ECO:0000259" key="1">
    <source>
        <dbReference type="Pfam" id="PF13966"/>
    </source>
</evidence>
<evidence type="ECO:0000313" key="2">
    <source>
        <dbReference type="EMBL" id="KAL0286334.1"/>
    </source>
</evidence>
<reference evidence="2" key="1">
    <citation type="submission" date="2020-06" db="EMBL/GenBank/DDBJ databases">
        <authorList>
            <person name="Li T."/>
            <person name="Hu X."/>
            <person name="Zhang T."/>
            <person name="Song X."/>
            <person name="Zhang H."/>
            <person name="Dai N."/>
            <person name="Sheng W."/>
            <person name="Hou X."/>
            <person name="Wei L."/>
        </authorList>
    </citation>
    <scope>NUCLEOTIDE SEQUENCE</scope>
    <source>
        <strain evidence="2">G02</strain>
        <tissue evidence="2">Leaf</tissue>
    </source>
</reference>
<sequence>MTVIQHGNWNWPSEIDFHIQEIISGLPNISLNQSDTILWRTNGGKFTTAAAFSVLQPPSVHVLWSFIGRKFKIPRHDFILWLGILEHLSTMDRPWVVQQDTGCVLCEGAHAESHEHLFFKCLYSTYCITVLKLDTQFQCSGLGWRRDVIWASKRWRGKHLLNVTARTLLASLTCNIWMQHNRRRFTSTEALADTVARKAIEDVRLRIISEDVSPSLQRSVLYRIWKIPWDRN</sequence>